<evidence type="ECO:0000313" key="2">
    <source>
        <dbReference type="EMBL" id="RPE34346.1"/>
    </source>
</evidence>
<sequence length="70" mass="7208">MSGGDEPPAAGPYRPSAVGELVLDRKSGAVVRYMGEWCGLMWVRPVGGGTEVPVHRDGLAPVPDACDGTG</sequence>
<accession>A0A3N4RNH2</accession>
<dbReference type="Proteomes" id="UP000267408">
    <property type="component" value="Unassembled WGS sequence"/>
</dbReference>
<dbReference type="OrthoDB" id="3855669at2"/>
<dbReference type="RefSeq" id="WP_123555116.1">
    <property type="nucleotide sequence ID" value="NZ_JBEYIY010000011.1"/>
</dbReference>
<dbReference type="EMBL" id="RKQG01000001">
    <property type="protein sequence ID" value="RPE34346.1"/>
    <property type="molecule type" value="Genomic_DNA"/>
</dbReference>
<evidence type="ECO:0000313" key="3">
    <source>
        <dbReference type="Proteomes" id="UP000266906"/>
    </source>
</evidence>
<comment type="caution">
    <text evidence="2">The sequence shown here is derived from an EMBL/GenBank/DDBJ whole genome shotgun (WGS) entry which is preliminary data.</text>
</comment>
<evidence type="ECO:0000313" key="1">
    <source>
        <dbReference type="EMBL" id="ROR43997.1"/>
    </source>
</evidence>
<dbReference type="AlphaFoldDB" id="A0A3N4RNH2"/>
<evidence type="ECO:0000313" key="4">
    <source>
        <dbReference type="Proteomes" id="UP000267408"/>
    </source>
</evidence>
<keyword evidence="3" id="KW-1185">Reference proteome</keyword>
<organism evidence="2 3">
    <name type="scientific">Kitasatospora cineracea</name>
    <dbReference type="NCBI Taxonomy" id="88074"/>
    <lineage>
        <taxon>Bacteria</taxon>
        <taxon>Bacillati</taxon>
        <taxon>Actinomycetota</taxon>
        <taxon>Actinomycetes</taxon>
        <taxon>Kitasatosporales</taxon>
        <taxon>Streptomycetaceae</taxon>
        <taxon>Kitasatospora</taxon>
    </lineage>
</organism>
<dbReference type="EMBL" id="RJVJ01000001">
    <property type="protein sequence ID" value="ROR43997.1"/>
    <property type="molecule type" value="Genomic_DNA"/>
</dbReference>
<accession>A0A8G1ULR5</accession>
<name>A0A3N4RNH2_9ACTN</name>
<protein>
    <submittedName>
        <fullName evidence="2">Uncharacterized protein</fullName>
    </submittedName>
</protein>
<reference evidence="3 4" key="1">
    <citation type="submission" date="2018-11" db="EMBL/GenBank/DDBJ databases">
        <title>Sequencing the genomes of 1000 actinobacteria strains.</title>
        <authorList>
            <person name="Klenk H.-P."/>
        </authorList>
    </citation>
    <scope>NUCLEOTIDE SEQUENCE [LARGE SCALE GENOMIC DNA]</scope>
    <source>
        <strain evidence="1 4">DSM 44780</strain>
        <strain evidence="2 3">DSM 44781</strain>
    </source>
</reference>
<dbReference type="Proteomes" id="UP000266906">
    <property type="component" value="Unassembled WGS sequence"/>
</dbReference>
<proteinExistence type="predicted"/>
<gene>
    <name evidence="2" type="ORF">EDD38_2661</name>
    <name evidence="1" type="ORF">EDD39_2170</name>
</gene>